<accession>A0A2P4Q1V3</accession>
<dbReference type="EMBL" id="AUPC02000105">
    <property type="protein sequence ID" value="POG71645.1"/>
    <property type="molecule type" value="Genomic_DNA"/>
</dbReference>
<protein>
    <submittedName>
        <fullName evidence="1">Uncharacterized protein</fullName>
    </submittedName>
</protein>
<dbReference type="AlphaFoldDB" id="A0A2P4Q1V3"/>
<proteinExistence type="predicted"/>
<reference evidence="1 2" key="1">
    <citation type="journal article" date="2013" name="Proc. Natl. Acad. Sci. U.S.A.">
        <title>Genome of an arbuscular mycorrhizal fungus provides insight into the oldest plant symbiosis.</title>
        <authorList>
            <person name="Tisserant E."/>
            <person name="Malbreil M."/>
            <person name="Kuo A."/>
            <person name="Kohler A."/>
            <person name="Symeonidi A."/>
            <person name="Balestrini R."/>
            <person name="Charron P."/>
            <person name="Duensing N."/>
            <person name="Frei Dit Frey N."/>
            <person name="Gianinazzi-Pearson V."/>
            <person name="Gilbert L.B."/>
            <person name="Handa Y."/>
            <person name="Herr J.R."/>
            <person name="Hijri M."/>
            <person name="Koul R."/>
            <person name="Kawaguchi M."/>
            <person name="Krajinski F."/>
            <person name="Lammers P.J."/>
            <person name="Masclaux F.G."/>
            <person name="Murat C."/>
            <person name="Morin E."/>
            <person name="Ndikumana S."/>
            <person name="Pagni M."/>
            <person name="Petitpierre D."/>
            <person name="Requena N."/>
            <person name="Rosikiewicz P."/>
            <person name="Riley R."/>
            <person name="Saito K."/>
            <person name="San Clemente H."/>
            <person name="Shapiro H."/>
            <person name="van Tuinen D."/>
            <person name="Becard G."/>
            <person name="Bonfante P."/>
            <person name="Paszkowski U."/>
            <person name="Shachar-Hill Y.Y."/>
            <person name="Tuskan G.A."/>
            <person name="Young P.W."/>
            <person name="Sanders I.R."/>
            <person name="Henrissat B."/>
            <person name="Rensing S.A."/>
            <person name="Grigoriev I.V."/>
            <person name="Corradi N."/>
            <person name="Roux C."/>
            <person name="Martin F."/>
        </authorList>
    </citation>
    <scope>NUCLEOTIDE SEQUENCE [LARGE SCALE GENOMIC DNA]</scope>
    <source>
        <strain evidence="1 2">DAOM 197198</strain>
    </source>
</reference>
<dbReference type="VEuPathDB" id="FungiDB:RhiirFUN_018763"/>
<dbReference type="Proteomes" id="UP000018888">
    <property type="component" value="Unassembled WGS sequence"/>
</dbReference>
<comment type="caution">
    <text evidence="1">The sequence shown here is derived from an EMBL/GenBank/DDBJ whole genome shotgun (WGS) entry which is preliminary data.</text>
</comment>
<evidence type="ECO:0000313" key="2">
    <source>
        <dbReference type="Proteomes" id="UP000018888"/>
    </source>
</evidence>
<organism evidence="1 2">
    <name type="scientific">Rhizophagus irregularis (strain DAOM 181602 / DAOM 197198 / MUCL 43194)</name>
    <name type="common">Arbuscular mycorrhizal fungus</name>
    <name type="synonym">Glomus intraradices</name>
    <dbReference type="NCBI Taxonomy" id="747089"/>
    <lineage>
        <taxon>Eukaryota</taxon>
        <taxon>Fungi</taxon>
        <taxon>Fungi incertae sedis</taxon>
        <taxon>Mucoromycota</taxon>
        <taxon>Glomeromycotina</taxon>
        <taxon>Glomeromycetes</taxon>
        <taxon>Glomerales</taxon>
        <taxon>Glomeraceae</taxon>
        <taxon>Rhizophagus</taxon>
    </lineage>
</organism>
<reference evidence="1 2" key="2">
    <citation type="journal article" date="2018" name="New Phytol.">
        <title>High intraspecific genome diversity in the model arbuscular mycorrhizal symbiont Rhizophagus irregularis.</title>
        <authorList>
            <person name="Chen E.C.H."/>
            <person name="Morin E."/>
            <person name="Beaudet D."/>
            <person name="Noel J."/>
            <person name="Yildirir G."/>
            <person name="Ndikumana S."/>
            <person name="Charron P."/>
            <person name="St-Onge C."/>
            <person name="Giorgi J."/>
            <person name="Kruger M."/>
            <person name="Marton T."/>
            <person name="Ropars J."/>
            <person name="Grigoriev I.V."/>
            <person name="Hainaut M."/>
            <person name="Henrissat B."/>
            <person name="Roux C."/>
            <person name="Martin F."/>
            <person name="Corradi N."/>
        </authorList>
    </citation>
    <scope>NUCLEOTIDE SEQUENCE [LARGE SCALE GENOMIC DNA]</scope>
    <source>
        <strain evidence="1 2">DAOM 197198</strain>
    </source>
</reference>
<gene>
    <name evidence="1" type="ORF">GLOIN_2v1774508</name>
</gene>
<evidence type="ECO:0000313" key="1">
    <source>
        <dbReference type="EMBL" id="POG71645.1"/>
    </source>
</evidence>
<sequence>MSINNCNDNNSSGDILKELKVSELKPHNNNNSYLLILIGRSKSEITQLIDFETFEEHQNGFGAEWTHKYQPLRIIESEQIDDIYLKLNKTLDYMKKYGIDNVRGSAFSKVNLLTEKQVIYQLLSYILKNIPMSSLLNTAAFWTL</sequence>
<name>A0A2P4Q1V3_RHIID</name>
<keyword evidence="2" id="KW-1185">Reference proteome</keyword>